<sequence>MMGNTGVCLILSLKSFCLFSMKIYAHVSSKNLSKITNPLVSQQFSFGTH</sequence>
<evidence type="ECO:0000313" key="1">
    <source>
        <dbReference type="EMBL" id="CAD7767072.1"/>
    </source>
</evidence>
<accession>A0A812A238</accession>
<gene>
    <name evidence="1" type="ORF">DNFNHJIP_00478</name>
</gene>
<name>A0A812A238_9EURY</name>
<reference evidence="1" key="1">
    <citation type="submission" date="2020-12" db="EMBL/GenBank/DDBJ databases">
        <authorList>
            <person name="Hahn C.J."/>
            <person name="Laso-Perez R."/>
            <person name="Vulcano F."/>
            <person name="Vaziourakis K.-M."/>
            <person name="Stokke R."/>
            <person name="Steen I.H."/>
            <person name="Teske A."/>
            <person name="Boetius A."/>
            <person name="Liebeke M."/>
            <person name="Amann R."/>
            <person name="Knittel K."/>
        </authorList>
    </citation>
    <scope>NUCLEOTIDE SEQUENCE</scope>
    <source>
        <strain evidence="1">Gfbio:c6db26ca-90af-429b-aeed-0e3e8aed0b5e:GoM-Arc1_AMV-AAA_792_C10</strain>
    </source>
</reference>
<dbReference type="EMBL" id="CAJHZY010000051">
    <property type="protein sequence ID" value="CAD7767072.1"/>
    <property type="molecule type" value="Genomic_DNA"/>
</dbReference>
<comment type="caution">
    <text evidence="1">The sequence shown here is derived from an EMBL/GenBank/DDBJ whole genome shotgun (WGS) entry which is preliminary data.</text>
</comment>
<organism evidence="1 2">
    <name type="scientific">Candidatus Argoarchaeum ethanivorans</name>
    <dbReference type="NCBI Taxonomy" id="2608793"/>
    <lineage>
        <taxon>Archaea</taxon>
        <taxon>Methanobacteriati</taxon>
        <taxon>Methanobacteriota</taxon>
        <taxon>Stenosarchaea group</taxon>
        <taxon>Methanomicrobia</taxon>
        <taxon>Methanosarcinales</taxon>
        <taxon>Methanosarcinales incertae sedis</taxon>
        <taxon>GOM Arc I cluster</taxon>
        <taxon>Candidatus Argoarchaeum</taxon>
    </lineage>
</organism>
<dbReference type="AlphaFoldDB" id="A0A812A238"/>
<protein>
    <submittedName>
        <fullName evidence="1">Uncharacterized protein</fullName>
    </submittedName>
</protein>
<proteinExistence type="predicted"/>
<evidence type="ECO:0000313" key="2">
    <source>
        <dbReference type="Proteomes" id="UP000614580"/>
    </source>
</evidence>
<dbReference type="Proteomes" id="UP000614580">
    <property type="component" value="Unassembled WGS sequence"/>
</dbReference>